<protein>
    <recommendedName>
        <fullName evidence="2">Complex 1 LYR protein domain-containing protein</fullName>
    </recommendedName>
</protein>
<evidence type="ECO:0000313" key="4">
    <source>
        <dbReference type="Proteomes" id="UP000095751"/>
    </source>
</evidence>
<gene>
    <name evidence="3" type="ORF">FRACYDRAFT_154963</name>
</gene>
<feature type="compositionally biased region" description="Polar residues" evidence="1">
    <location>
        <begin position="66"/>
        <end position="75"/>
    </location>
</feature>
<evidence type="ECO:0000256" key="1">
    <source>
        <dbReference type="SAM" id="MobiDB-lite"/>
    </source>
</evidence>
<organism evidence="3 4">
    <name type="scientific">Fragilariopsis cylindrus CCMP1102</name>
    <dbReference type="NCBI Taxonomy" id="635003"/>
    <lineage>
        <taxon>Eukaryota</taxon>
        <taxon>Sar</taxon>
        <taxon>Stramenopiles</taxon>
        <taxon>Ochrophyta</taxon>
        <taxon>Bacillariophyta</taxon>
        <taxon>Bacillariophyceae</taxon>
        <taxon>Bacillariophycidae</taxon>
        <taxon>Bacillariales</taxon>
        <taxon>Bacillariaceae</taxon>
        <taxon>Fragilariopsis</taxon>
    </lineage>
</organism>
<dbReference type="InterPro" id="IPR008011">
    <property type="entry name" value="Complex1_LYR_dom"/>
</dbReference>
<dbReference type="InParanoid" id="A0A1E7EVZ2"/>
<accession>A0A1E7EVZ2</accession>
<feature type="domain" description="Complex 1 LYR protein" evidence="2">
    <location>
        <begin position="2"/>
        <end position="56"/>
    </location>
</feature>
<dbReference type="Proteomes" id="UP000095751">
    <property type="component" value="Unassembled WGS sequence"/>
</dbReference>
<evidence type="ECO:0000313" key="3">
    <source>
        <dbReference type="EMBL" id="OEU10062.1"/>
    </source>
</evidence>
<sequence>LLKIYKQLLRGCQTYPSKNRLKIYDSVKEDFRMNRNLDPSSEKAKQQVQIAYKGLSQVHQFDNRSATNFSVSLEQNPFPKPDNYEDDRTK</sequence>
<dbReference type="EMBL" id="KV784373">
    <property type="protein sequence ID" value="OEU10062.1"/>
    <property type="molecule type" value="Genomic_DNA"/>
</dbReference>
<dbReference type="OrthoDB" id="275715at2759"/>
<dbReference type="Pfam" id="PF05347">
    <property type="entry name" value="Complex1_LYR"/>
    <property type="match status" value="1"/>
</dbReference>
<dbReference type="CDD" id="cd20251">
    <property type="entry name" value="Complex1_LYR_SF"/>
    <property type="match status" value="1"/>
</dbReference>
<name>A0A1E7EVZ2_9STRA</name>
<keyword evidence="4" id="KW-1185">Reference proteome</keyword>
<feature type="non-terminal residue" evidence="3">
    <location>
        <position position="90"/>
    </location>
</feature>
<feature type="non-terminal residue" evidence="3">
    <location>
        <position position="1"/>
    </location>
</feature>
<proteinExistence type="predicted"/>
<reference evidence="3 4" key="1">
    <citation type="submission" date="2016-09" db="EMBL/GenBank/DDBJ databases">
        <title>Extensive genetic diversity and differential bi-allelic expression allows diatom success in the polar Southern Ocean.</title>
        <authorList>
            <consortium name="DOE Joint Genome Institute"/>
            <person name="Mock T."/>
            <person name="Otillar R.P."/>
            <person name="Strauss J."/>
            <person name="Dupont C."/>
            <person name="Frickenhaus S."/>
            <person name="Maumus F."/>
            <person name="Mcmullan M."/>
            <person name="Sanges R."/>
            <person name="Schmutz J."/>
            <person name="Toseland A."/>
            <person name="Valas R."/>
            <person name="Veluchamy A."/>
            <person name="Ward B.J."/>
            <person name="Allen A."/>
            <person name="Barry K."/>
            <person name="Falciatore A."/>
            <person name="Ferrante M."/>
            <person name="Fortunato A.E."/>
            <person name="Gloeckner G."/>
            <person name="Gruber A."/>
            <person name="Hipkin R."/>
            <person name="Janech M."/>
            <person name="Kroth P."/>
            <person name="Leese F."/>
            <person name="Lindquist E."/>
            <person name="Lyon B.R."/>
            <person name="Martin J."/>
            <person name="Mayer C."/>
            <person name="Parker M."/>
            <person name="Quesneville H."/>
            <person name="Raymond J."/>
            <person name="Uhlig C."/>
            <person name="Valentin K.U."/>
            <person name="Worden A.Z."/>
            <person name="Armbrust E.V."/>
            <person name="Bowler C."/>
            <person name="Green B."/>
            <person name="Moulton V."/>
            <person name="Van Oosterhout C."/>
            <person name="Grigoriev I."/>
        </authorList>
    </citation>
    <scope>NUCLEOTIDE SEQUENCE [LARGE SCALE GENOMIC DNA]</scope>
    <source>
        <strain evidence="3 4">CCMP1102</strain>
    </source>
</reference>
<feature type="region of interest" description="Disordered" evidence="1">
    <location>
        <begin position="66"/>
        <end position="90"/>
    </location>
</feature>
<evidence type="ECO:0000259" key="2">
    <source>
        <dbReference type="Pfam" id="PF05347"/>
    </source>
</evidence>
<dbReference type="KEGG" id="fcy:FRACYDRAFT_154963"/>
<dbReference type="AlphaFoldDB" id="A0A1E7EVZ2"/>